<proteinExistence type="predicted"/>
<organism evidence="2 3">
    <name type="scientific">Monoraphidium neglectum</name>
    <dbReference type="NCBI Taxonomy" id="145388"/>
    <lineage>
        <taxon>Eukaryota</taxon>
        <taxon>Viridiplantae</taxon>
        <taxon>Chlorophyta</taxon>
        <taxon>core chlorophytes</taxon>
        <taxon>Chlorophyceae</taxon>
        <taxon>CS clade</taxon>
        <taxon>Sphaeropleales</taxon>
        <taxon>Selenastraceae</taxon>
        <taxon>Monoraphidium</taxon>
    </lineage>
</organism>
<gene>
    <name evidence="2" type="ORF">MNEG_14600</name>
</gene>
<keyword evidence="1" id="KW-1133">Transmembrane helix</keyword>
<reference evidence="2 3" key="1">
    <citation type="journal article" date="2013" name="BMC Genomics">
        <title>Reconstruction of the lipid metabolism for the microalga Monoraphidium neglectum from its genome sequence reveals characteristics suitable for biofuel production.</title>
        <authorList>
            <person name="Bogen C."/>
            <person name="Al-Dilaimi A."/>
            <person name="Albersmeier A."/>
            <person name="Wichmann J."/>
            <person name="Grundmann M."/>
            <person name="Rupp O."/>
            <person name="Lauersen K.J."/>
            <person name="Blifernez-Klassen O."/>
            <person name="Kalinowski J."/>
            <person name="Goesmann A."/>
            <person name="Mussgnug J.H."/>
            <person name="Kruse O."/>
        </authorList>
    </citation>
    <scope>NUCLEOTIDE SEQUENCE [LARGE SCALE GENOMIC DNA]</scope>
    <source>
        <strain evidence="2 3">SAG 48.87</strain>
    </source>
</reference>
<dbReference type="Proteomes" id="UP000054498">
    <property type="component" value="Unassembled WGS sequence"/>
</dbReference>
<accession>A0A0D2LUS0</accession>
<dbReference type="AlphaFoldDB" id="A0A0D2LUS0"/>
<dbReference type="KEGG" id="mng:MNEG_14600"/>
<dbReference type="GeneID" id="25732179"/>
<dbReference type="EMBL" id="KK104834">
    <property type="protein sequence ID" value="KIY93361.1"/>
    <property type="molecule type" value="Genomic_DNA"/>
</dbReference>
<sequence length="165" mass="18479">MSLIAVQVMHLCAVVAPTQDVAFMYSIAWTAVQLLFNNFFITFKEASLQWLTHLRWISALYYAFEGMAVVQFKGMTLSCSGGMDPKGMHFLKELLPNTKLLSLKAVQNGLTNPGPDCVTDASAVLEYFHFGRGFRATFGILAGYWLTTHLLTYIAMVAVARKERR</sequence>
<dbReference type="OrthoDB" id="557575at2759"/>
<evidence type="ECO:0008006" key="4">
    <source>
        <dbReference type="Google" id="ProtNLM"/>
    </source>
</evidence>
<keyword evidence="3" id="KW-1185">Reference proteome</keyword>
<evidence type="ECO:0000256" key="1">
    <source>
        <dbReference type="SAM" id="Phobius"/>
    </source>
</evidence>
<evidence type="ECO:0000313" key="2">
    <source>
        <dbReference type="EMBL" id="KIY93361.1"/>
    </source>
</evidence>
<feature type="transmembrane region" description="Helical" evidence="1">
    <location>
        <begin position="23"/>
        <end position="41"/>
    </location>
</feature>
<evidence type="ECO:0000313" key="3">
    <source>
        <dbReference type="Proteomes" id="UP000054498"/>
    </source>
</evidence>
<protein>
    <recommendedName>
        <fullName evidence="4">ABC-2 type transporter domain-containing protein</fullName>
    </recommendedName>
</protein>
<dbReference type="RefSeq" id="XP_013892381.1">
    <property type="nucleotide sequence ID" value="XM_014036927.1"/>
</dbReference>
<keyword evidence="1" id="KW-0812">Transmembrane</keyword>
<feature type="transmembrane region" description="Helical" evidence="1">
    <location>
        <begin position="136"/>
        <end position="160"/>
    </location>
</feature>
<name>A0A0D2LUS0_9CHLO</name>
<keyword evidence="1" id="KW-0472">Membrane</keyword>